<dbReference type="EMBL" id="BTSX01000006">
    <property type="protein sequence ID" value="GMT06636.1"/>
    <property type="molecule type" value="Genomic_DNA"/>
</dbReference>
<proteinExistence type="predicted"/>
<dbReference type="AlphaFoldDB" id="A0AAV5UJI9"/>
<feature type="compositionally biased region" description="Polar residues" evidence="1">
    <location>
        <begin position="428"/>
        <end position="438"/>
    </location>
</feature>
<evidence type="ECO:0000256" key="1">
    <source>
        <dbReference type="SAM" id="MobiDB-lite"/>
    </source>
</evidence>
<evidence type="ECO:0000313" key="3">
    <source>
        <dbReference type="Proteomes" id="UP001432027"/>
    </source>
</evidence>
<keyword evidence="3" id="KW-1185">Reference proteome</keyword>
<dbReference type="Proteomes" id="UP001432027">
    <property type="component" value="Unassembled WGS sequence"/>
</dbReference>
<protein>
    <submittedName>
        <fullName evidence="2">Uncharacterized protein</fullName>
    </submittedName>
</protein>
<gene>
    <name evidence="2" type="ORF">PENTCL1PPCAC_28810</name>
</gene>
<accession>A0AAV5UJI9</accession>
<comment type="caution">
    <text evidence="2">The sequence shown here is derived from an EMBL/GenBank/DDBJ whole genome shotgun (WGS) entry which is preliminary data.</text>
</comment>
<name>A0AAV5UJI9_9BILA</name>
<organism evidence="2 3">
    <name type="scientific">Pristionchus entomophagus</name>
    <dbReference type="NCBI Taxonomy" id="358040"/>
    <lineage>
        <taxon>Eukaryota</taxon>
        <taxon>Metazoa</taxon>
        <taxon>Ecdysozoa</taxon>
        <taxon>Nematoda</taxon>
        <taxon>Chromadorea</taxon>
        <taxon>Rhabditida</taxon>
        <taxon>Rhabditina</taxon>
        <taxon>Diplogasteromorpha</taxon>
        <taxon>Diplogasteroidea</taxon>
        <taxon>Neodiplogasteridae</taxon>
        <taxon>Pristionchus</taxon>
    </lineage>
</organism>
<dbReference type="Gene3D" id="1.25.40.430">
    <property type="match status" value="1"/>
</dbReference>
<sequence>MTYKKRCNNCIHVLCDVVGRQRPERNIEFVCESIVLFEKCYGFEYKEETRELALDAISKYGPGTQFENDERMLPVYRILGKYSRSMSSTDLYDKLHEKGLFATSARFFVDWVEVHLLAHQNEKAKRILMMMEQAVGTEHVSCVHLSQRIRGEENQSQRPRENPGMSKIAALVKPSEAPTQPARRNLFGAASTAQEFVPTAIRKPKTSAEPIAEDHPMRSTIDPEPAFPPVRDEAIVLPNIVEAPPIDMSIVSPSINLIQSGQLPSNFSLPPVFSFSSSSSSSSSHTYKSSIQTSTNETTVIRNPVMSTSMMSAMNPPTMASSLSGLPSHPAQIGHHFAIPALPSFHADFTRQSENSENMDPRGASHYSARRDITGVLMPSKNFPIDPFGELEKEPVEKKSSSYEVKKARLQTQLHQQQSSAARRIFTDPTQPIENAFNSFGLDSPKSFSKH</sequence>
<feature type="region of interest" description="Disordered" evidence="1">
    <location>
        <begin position="413"/>
        <end position="451"/>
    </location>
</feature>
<reference evidence="2" key="1">
    <citation type="submission" date="2023-10" db="EMBL/GenBank/DDBJ databases">
        <title>Genome assembly of Pristionchus species.</title>
        <authorList>
            <person name="Yoshida K."/>
            <person name="Sommer R.J."/>
        </authorList>
    </citation>
    <scope>NUCLEOTIDE SEQUENCE</scope>
    <source>
        <strain evidence="2">RS0144</strain>
    </source>
</reference>
<evidence type="ECO:0000313" key="2">
    <source>
        <dbReference type="EMBL" id="GMT06636.1"/>
    </source>
</evidence>